<dbReference type="PaxDb" id="4097-A0A1S4BBR8"/>
<name>A0A1S4BBR8_TOBAC</name>
<gene>
    <name evidence="1" type="primary">LOC107806684</name>
</gene>
<accession>A0A1S4BBR8</accession>
<dbReference type="KEGG" id="nta:107806684"/>
<sequence length="146" mass="16749">MDWHQRYGLIPPYPPHKRVDGEHEYMVWYRRVTCFLIGNLVHRNGGLYVPYVGRHEALVIGLHRFYQLVLEMLQLVGDGAAVVHGFGRRVVDLAAYTLRAAREDTRLGYEAAYVPHEEYHHGPHVALARDRRGLRGRGSPRGRGGQ</sequence>
<proteinExistence type="predicted"/>
<organism evidence="1">
    <name type="scientific">Nicotiana tabacum</name>
    <name type="common">Common tobacco</name>
    <dbReference type="NCBI Taxonomy" id="4097"/>
    <lineage>
        <taxon>Eukaryota</taxon>
        <taxon>Viridiplantae</taxon>
        <taxon>Streptophyta</taxon>
        <taxon>Embryophyta</taxon>
        <taxon>Tracheophyta</taxon>
        <taxon>Spermatophyta</taxon>
        <taxon>Magnoliopsida</taxon>
        <taxon>eudicotyledons</taxon>
        <taxon>Gunneridae</taxon>
        <taxon>Pentapetalae</taxon>
        <taxon>asterids</taxon>
        <taxon>lamiids</taxon>
        <taxon>Solanales</taxon>
        <taxon>Solanaceae</taxon>
        <taxon>Nicotianoideae</taxon>
        <taxon>Nicotianeae</taxon>
        <taxon>Nicotiana</taxon>
    </lineage>
</organism>
<protein>
    <recommendedName>
        <fullName evidence="2">Serine/threonine-protein phosphatase 7 long form homolog</fullName>
    </recommendedName>
</protein>
<evidence type="ECO:0000313" key="1">
    <source>
        <dbReference type="RefSeq" id="XP_016486375.1"/>
    </source>
</evidence>
<reference evidence="1" key="1">
    <citation type="submission" date="2025-08" db="UniProtKB">
        <authorList>
            <consortium name="RefSeq"/>
        </authorList>
    </citation>
    <scope>IDENTIFICATION</scope>
</reference>
<dbReference type="AlphaFoldDB" id="A0A1S4BBR8"/>
<dbReference type="RefSeq" id="XP_016486375.1">
    <property type="nucleotide sequence ID" value="XM_016630889.1"/>
</dbReference>
<dbReference type="OrthoDB" id="10296844at2759"/>
<evidence type="ECO:0008006" key="2">
    <source>
        <dbReference type="Google" id="ProtNLM"/>
    </source>
</evidence>